<protein>
    <submittedName>
        <fullName evidence="1">Uncharacterized protein</fullName>
    </submittedName>
</protein>
<reference evidence="1" key="2">
    <citation type="submission" date="2018-10" db="UniProtKB">
        <authorList>
            <consortium name="EnsemblPlants"/>
        </authorList>
    </citation>
    <scope>IDENTIFICATION</scope>
</reference>
<organism evidence="1">
    <name type="scientific">Triticum aestivum</name>
    <name type="common">Wheat</name>
    <dbReference type="NCBI Taxonomy" id="4565"/>
    <lineage>
        <taxon>Eukaryota</taxon>
        <taxon>Viridiplantae</taxon>
        <taxon>Streptophyta</taxon>
        <taxon>Embryophyta</taxon>
        <taxon>Tracheophyta</taxon>
        <taxon>Spermatophyta</taxon>
        <taxon>Magnoliopsida</taxon>
        <taxon>Liliopsida</taxon>
        <taxon>Poales</taxon>
        <taxon>Poaceae</taxon>
        <taxon>BOP clade</taxon>
        <taxon>Pooideae</taxon>
        <taxon>Triticodae</taxon>
        <taxon>Triticeae</taxon>
        <taxon>Triticinae</taxon>
        <taxon>Triticum</taxon>
    </lineage>
</organism>
<keyword evidence="2" id="KW-1185">Reference proteome</keyword>
<dbReference type="Gramene" id="TraesJAG5A03G02773270.1">
    <property type="protein sequence ID" value="TraesJAG5A03G02773270.1.CDS1"/>
    <property type="gene ID" value="TraesJAG5A03G02773270"/>
</dbReference>
<dbReference type="Gramene" id="TraesCS5A02G514400.1">
    <property type="protein sequence ID" value="TraesCS5A02G514400.1.cds1"/>
    <property type="gene ID" value="TraesCS5A02G514400"/>
</dbReference>
<accession>A0A3B6KTQ6</accession>
<evidence type="ECO:0000313" key="1">
    <source>
        <dbReference type="EnsemblPlants" id="TraesCS5A02G514400.1.cds1"/>
    </source>
</evidence>
<dbReference type="Gramene" id="TraesCS5A03G1205400.1">
    <property type="protein sequence ID" value="TraesCS5A03G1205400.1.CDS1"/>
    <property type="gene ID" value="TraesCS5A03G1205400"/>
</dbReference>
<name>A0A3B6KTQ6_WHEAT</name>
<dbReference type="Gramene" id="TraesSYM5A03G02801940.1">
    <property type="protein sequence ID" value="TraesSYM5A03G02801940.1.CDS1"/>
    <property type="gene ID" value="TraesSYM5A03G02801940"/>
</dbReference>
<dbReference type="OMA" id="PLAICHC"/>
<dbReference type="EnsemblPlants" id="TraesCS5A02G514400.1">
    <property type="protein sequence ID" value="TraesCS5A02G514400.1.cds1"/>
    <property type="gene ID" value="TraesCS5A02G514400"/>
</dbReference>
<reference evidence="1" key="1">
    <citation type="submission" date="2018-08" db="EMBL/GenBank/DDBJ databases">
        <authorList>
            <person name="Rossello M."/>
        </authorList>
    </citation>
    <scope>NUCLEOTIDE SEQUENCE [LARGE SCALE GENOMIC DNA]</scope>
    <source>
        <strain evidence="1">cv. Chinese Spring</strain>
    </source>
</reference>
<dbReference type="Gramene" id="TraesNOR5A03G02796240.1">
    <property type="protein sequence ID" value="TraesNOR5A03G02796240.1.CDS1"/>
    <property type="gene ID" value="TraesNOR5A03G02796240"/>
</dbReference>
<sequence length="406" mass="42643">MDGSSPLATGVQLGEDLAIGEVGHAQARLVRVVHHQQAGGRWHPPRHDHVGGELRGDGAAVLERVPVDVRLLQLQAVLEVPQHVAHGRPVRAVVGQAPLGRLGELAQRVVVHLAGDPGVGDLVELPLPVHPDGPLGDVDLVAVQALVDDRARAEHLEEHHAEGVDVGAVRELLRLEVFGVEVPEAALDGRADVRLPQRRPDARETEVGHLGDDRAAAGAAAAVGAEEDVGGLDVAVDDVLGVAAVQVVQAPGGADADLEPLLPRERRLVVGAAVQVAPQRALLHVLVHQNHLRLLVAVADERDEVPVPDAGQHHDLRVELRQALLGGAHGALHSHGRAVRERALVHVAEPADADEVAVVEVVRGGLELRQRDVQLGAHPLHPGGGALAGPVRRLVGPAGDAFLRVR</sequence>
<dbReference type="OrthoDB" id="2001730at2759"/>
<proteinExistence type="predicted"/>
<dbReference type="Proteomes" id="UP000019116">
    <property type="component" value="Chromosome 5A"/>
</dbReference>
<dbReference type="AlphaFoldDB" id="A0A3B6KTQ6"/>
<evidence type="ECO:0000313" key="2">
    <source>
        <dbReference type="Proteomes" id="UP000019116"/>
    </source>
</evidence>